<feature type="region of interest" description="Disordered" evidence="2">
    <location>
        <begin position="557"/>
        <end position="747"/>
    </location>
</feature>
<feature type="region of interest" description="Disordered" evidence="2">
    <location>
        <begin position="283"/>
        <end position="309"/>
    </location>
</feature>
<feature type="compositionally biased region" description="Acidic residues" evidence="2">
    <location>
        <begin position="706"/>
        <end position="741"/>
    </location>
</feature>
<evidence type="ECO:0000256" key="1">
    <source>
        <dbReference type="SAM" id="Coils"/>
    </source>
</evidence>
<dbReference type="eggNOG" id="ENOG502T16Q">
    <property type="taxonomic scope" value="Eukaryota"/>
</dbReference>
<dbReference type="KEGG" id="shs:STEHIDRAFT_163324"/>
<dbReference type="RefSeq" id="XP_007311085.1">
    <property type="nucleotide sequence ID" value="XM_007311023.1"/>
</dbReference>
<evidence type="ECO:0000313" key="4">
    <source>
        <dbReference type="Proteomes" id="UP000053927"/>
    </source>
</evidence>
<dbReference type="Gene3D" id="1.10.287.1490">
    <property type="match status" value="1"/>
</dbReference>
<dbReference type="Proteomes" id="UP000053927">
    <property type="component" value="Unassembled WGS sequence"/>
</dbReference>
<dbReference type="GeneID" id="18802299"/>
<reference evidence="4" key="1">
    <citation type="journal article" date="2012" name="Science">
        <title>The Paleozoic origin of enzymatic lignin decomposition reconstructed from 31 fungal genomes.</title>
        <authorList>
            <person name="Floudas D."/>
            <person name="Binder M."/>
            <person name="Riley R."/>
            <person name="Barry K."/>
            <person name="Blanchette R.A."/>
            <person name="Henrissat B."/>
            <person name="Martinez A.T."/>
            <person name="Otillar R."/>
            <person name="Spatafora J.W."/>
            <person name="Yadav J.S."/>
            <person name="Aerts A."/>
            <person name="Benoit I."/>
            <person name="Boyd A."/>
            <person name="Carlson A."/>
            <person name="Copeland A."/>
            <person name="Coutinho P.M."/>
            <person name="de Vries R.P."/>
            <person name="Ferreira P."/>
            <person name="Findley K."/>
            <person name="Foster B."/>
            <person name="Gaskell J."/>
            <person name="Glotzer D."/>
            <person name="Gorecki P."/>
            <person name="Heitman J."/>
            <person name="Hesse C."/>
            <person name="Hori C."/>
            <person name="Igarashi K."/>
            <person name="Jurgens J.A."/>
            <person name="Kallen N."/>
            <person name="Kersten P."/>
            <person name="Kohler A."/>
            <person name="Kuees U."/>
            <person name="Kumar T.K.A."/>
            <person name="Kuo A."/>
            <person name="LaButti K."/>
            <person name="Larrondo L.F."/>
            <person name="Lindquist E."/>
            <person name="Ling A."/>
            <person name="Lombard V."/>
            <person name="Lucas S."/>
            <person name="Lundell T."/>
            <person name="Martin R."/>
            <person name="McLaughlin D.J."/>
            <person name="Morgenstern I."/>
            <person name="Morin E."/>
            <person name="Murat C."/>
            <person name="Nagy L.G."/>
            <person name="Nolan M."/>
            <person name="Ohm R.A."/>
            <person name="Patyshakuliyeva A."/>
            <person name="Rokas A."/>
            <person name="Ruiz-Duenas F.J."/>
            <person name="Sabat G."/>
            <person name="Salamov A."/>
            <person name="Samejima M."/>
            <person name="Schmutz J."/>
            <person name="Slot J.C."/>
            <person name="St John F."/>
            <person name="Stenlid J."/>
            <person name="Sun H."/>
            <person name="Sun S."/>
            <person name="Syed K."/>
            <person name="Tsang A."/>
            <person name="Wiebenga A."/>
            <person name="Young D."/>
            <person name="Pisabarro A."/>
            <person name="Eastwood D.C."/>
            <person name="Martin F."/>
            <person name="Cullen D."/>
            <person name="Grigoriev I.V."/>
            <person name="Hibbett D.S."/>
        </authorList>
    </citation>
    <scope>NUCLEOTIDE SEQUENCE [LARGE SCALE GENOMIC DNA]</scope>
    <source>
        <strain evidence="4">FP-91666</strain>
    </source>
</reference>
<dbReference type="EMBL" id="JH687401">
    <property type="protein sequence ID" value="EIM79765.1"/>
    <property type="molecule type" value="Genomic_DNA"/>
</dbReference>
<proteinExistence type="predicted"/>
<gene>
    <name evidence="3" type="ORF">STEHIDRAFT_163324</name>
</gene>
<feature type="compositionally biased region" description="Basic and acidic residues" evidence="2">
    <location>
        <begin position="297"/>
        <end position="307"/>
    </location>
</feature>
<protein>
    <submittedName>
        <fullName evidence="3">Uncharacterized protein</fullName>
    </submittedName>
</protein>
<dbReference type="AlphaFoldDB" id="R7RXZ2"/>
<evidence type="ECO:0000256" key="2">
    <source>
        <dbReference type="SAM" id="MobiDB-lite"/>
    </source>
</evidence>
<dbReference type="OMA" id="NEYRENQ"/>
<dbReference type="OrthoDB" id="3269403at2759"/>
<sequence length="1185" mass="134369">MDTDNIHIPDTYASVTPPPGPRQDFGFPGSPPQPVAGAKRERSIEHDPEEGAETFSTVRRLEDGDVKLAYTGQLADRVRQAYASLERAKSRQTTVNDLLREARKDLSSTQKRLQTRETFPSAQSALFTSQTAFVNSLLATKHSLENSIDTLEDEILTSELENGCEDCLRLQDELDNLLLAQKDGRFRFSLESIALSKEVEELSSAKPADETLLQMRAQLENLQANVNTEEAKLHAQKTNIEELKVMHDKIAREDNELKAEKVRLDEEVTHLKHATNLMSTSKDLRQETEARLSNARRQGEERRKETEMAQSEKAALVNGPLRIEAAAAKQARETADNIEAGIQMLEAERKELSQARLKLQEKINQARETQERVDEKARGDIASLQARLHAVKQMCASKREQMKEAADTVHALETKTKQYMEEIGTTESQIKDVTASTATLRRDLASLEARRDQELGEARKIVQELKEDVRSSEEGLNTIYLDSSQLSDVIYALQSKLDSLKDEVNRAGPSSLPGEVDAVRNEVSALENEYRENQLELLFQEAARSTLESDIDKVKSKLSKRTSEMDVDPQDASDVPLSGANPSTSHSRTRSNEPTTPTRPRDRRVEQNRTPIKASNIVLESPVRRQSDWAKIAKAAMSPLPTRGSRNRRRRDEDSDEDEDHSRSRRKRTSQGRPMRATGSRKATVHVETDEDEDEDDEEQNRNMDVDVEDEEEDEEDEDEEEEDEDDGLEDGDDEDEEEDDVGRTQRKAHLATVRAIVCKYTGIKKERFVPDMNWIDPMSVQAFKDGKHQGPVLKKNGLLLDLPGGLTSPWNKAAITLLAHQARLASYKPNRREPEKGQGYFEKTVRERLRHFFDAWKFYRPQLKPNSVEYETEKEAQARWTTKYKCKKDFARKNGRKNRKFEHRLAAIMAMLTQHRENGDNQALELWEKLGSLIMKLTKDGMSSDESSSENGIFVYRVRLVAWRREMNKELMLVDKVYTDHPELFQGAGARPVPRLRSSTTVSFSAPVPRLPKTLYDKRWMKGLSEYKLMELGPTEEKFKLPIVRENFSSRKLSQKPNPRSSFRVATFGLEHGLRGSSRHVRLTTLDIEDLSIRKTSLPGRHLSFCSRRHSGAVLFLASSLLDDPALSARGTFTILKDSVLASGPPRKSNPRSSFRIVDWGPWASLDDLTVSEAPSCVIAHAKA</sequence>
<feature type="coiled-coil region" evidence="1">
    <location>
        <begin position="134"/>
        <end position="161"/>
    </location>
</feature>
<organism evidence="3 4">
    <name type="scientific">Stereum hirsutum (strain FP-91666)</name>
    <name type="common">White-rot fungus</name>
    <dbReference type="NCBI Taxonomy" id="721885"/>
    <lineage>
        <taxon>Eukaryota</taxon>
        <taxon>Fungi</taxon>
        <taxon>Dikarya</taxon>
        <taxon>Basidiomycota</taxon>
        <taxon>Agaricomycotina</taxon>
        <taxon>Agaricomycetes</taxon>
        <taxon>Russulales</taxon>
        <taxon>Stereaceae</taxon>
        <taxon>Stereum</taxon>
    </lineage>
</organism>
<name>R7RXZ2_STEHR</name>
<keyword evidence="1" id="KW-0175">Coiled coil</keyword>
<evidence type="ECO:0000313" key="3">
    <source>
        <dbReference type="EMBL" id="EIM79765.1"/>
    </source>
</evidence>
<feature type="region of interest" description="Disordered" evidence="2">
    <location>
        <begin position="1"/>
        <end position="56"/>
    </location>
</feature>
<accession>R7RXZ2</accession>
<feature type="compositionally biased region" description="Acidic residues" evidence="2">
    <location>
        <begin position="689"/>
        <end position="699"/>
    </location>
</feature>
<keyword evidence="4" id="KW-1185">Reference proteome</keyword>